<evidence type="ECO:0000313" key="2">
    <source>
        <dbReference type="EnsemblProtists" id="EOD36199"/>
    </source>
</evidence>
<keyword evidence="3" id="KW-1185">Reference proteome</keyword>
<evidence type="ECO:0008006" key="4">
    <source>
        <dbReference type="Google" id="ProtNLM"/>
    </source>
</evidence>
<dbReference type="Proteomes" id="UP000013827">
    <property type="component" value="Unassembled WGS sequence"/>
</dbReference>
<evidence type="ECO:0000256" key="1">
    <source>
        <dbReference type="SAM" id="SignalP"/>
    </source>
</evidence>
<keyword evidence="1" id="KW-0732">Signal</keyword>
<dbReference type="RefSeq" id="XP_005788628.1">
    <property type="nucleotide sequence ID" value="XM_005788571.1"/>
</dbReference>
<name>A0A0D3KKB4_EMIH1</name>
<organism evidence="2 3">
    <name type="scientific">Emiliania huxleyi (strain CCMP1516)</name>
    <dbReference type="NCBI Taxonomy" id="280463"/>
    <lineage>
        <taxon>Eukaryota</taxon>
        <taxon>Haptista</taxon>
        <taxon>Haptophyta</taxon>
        <taxon>Prymnesiophyceae</taxon>
        <taxon>Isochrysidales</taxon>
        <taxon>Noelaerhabdaceae</taxon>
        <taxon>Emiliania</taxon>
    </lineage>
</organism>
<feature type="signal peptide" evidence="1">
    <location>
        <begin position="1"/>
        <end position="17"/>
    </location>
</feature>
<accession>A0A0D3KKB4</accession>
<sequence>MRSRSGVLLAFATAAAAFAPAQLQQPRLSSATAPALLPARPLAATRPLVATRPARHAQPAMFLGVRKALISVPVLYVLMSLNEYATHRWYQHEEFNRNHAFNRFFQRLLSVLKNRPMRLPDGRANLVKLKGGGHHHAETYDDMSLKKDKRWRQTKANSPRDSGVCWAAAASLDSDIARGTAFSWAVTGMMTVQMLPSALPVFALLGFGLLETLAVLLPGMLVHALVWNMLHPPMHGLPPVKLKYGAPSWPLEGLRDTAYFKYIYENHQGHHVLGGQANYNVCCPLTDHLLGTYVPTATWVKRMRKVPGPEGERWGIPVEPKGVPQAPIIAAGKATERDFTPTALLNAPEPA</sequence>
<reference evidence="2" key="2">
    <citation type="submission" date="2024-10" db="UniProtKB">
        <authorList>
            <consortium name="EnsemblProtists"/>
        </authorList>
    </citation>
    <scope>IDENTIFICATION</scope>
</reference>
<dbReference type="eggNOG" id="ENOG502SNGB">
    <property type="taxonomic scope" value="Eukaryota"/>
</dbReference>
<proteinExistence type="predicted"/>
<evidence type="ECO:0000313" key="3">
    <source>
        <dbReference type="Proteomes" id="UP000013827"/>
    </source>
</evidence>
<feature type="chain" id="PRO_5044291849" description="Fatty acid desaturase domain-containing protein" evidence="1">
    <location>
        <begin position="18"/>
        <end position="351"/>
    </location>
</feature>
<dbReference type="GeneID" id="17281470"/>
<protein>
    <recommendedName>
        <fullName evidence="4">Fatty acid desaturase domain-containing protein</fullName>
    </recommendedName>
</protein>
<dbReference type="EnsemblProtists" id="EOD36199">
    <property type="protein sequence ID" value="EOD36199"/>
    <property type="gene ID" value="EMIHUDRAFT_467261"/>
</dbReference>
<dbReference type="HOGENOM" id="CLU_790930_0_0_1"/>
<dbReference type="PaxDb" id="2903-EOD36199"/>
<reference evidence="3" key="1">
    <citation type="journal article" date="2013" name="Nature">
        <title>Pan genome of the phytoplankton Emiliania underpins its global distribution.</title>
        <authorList>
            <person name="Read B.A."/>
            <person name="Kegel J."/>
            <person name="Klute M.J."/>
            <person name="Kuo A."/>
            <person name="Lefebvre S.C."/>
            <person name="Maumus F."/>
            <person name="Mayer C."/>
            <person name="Miller J."/>
            <person name="Monier A."/>
            <person name="Salamov A."/>
            <person name="Young J."/>
            <person name="Aguilar M."/>
            <person name="Claverie J.M."/>
            <person name="Frickenhaus S."/>
            <person name="Gonzalez K."/>
            <person name="Herman E.K."/>
            <person name="Lin Y.C."/>
            <person name="Napier J."/>
            <person name="Ogata H."/>
            <person name="Sarno A.F."/>
            <person name="Shmutz J."/>
            <person name="Schroeder D."/>
            <person name="de Vargas C."/>
            <person name="Verret F."/>
            <person name="von Dassow P."/>
            <person name="Valentin K."/>
            <person name="Van de Peer Y."/>
            <person name="Wheeler G."/>
            <person name="Dacks J.B."/>
            <person name="Delwiche C.F."/>
            <person name="Dyhrman S.T."/>
            <person name="Glockner G."/>
            <person name="John U."/>
            <person name="Richards T."/>
            <person name="Worden A.Z."/>
            <person name="Zhang X."/>
            <person name="Grigoriev I.V."/>
            <person name="Allen A.E."/>
            <person name="Bidle K."/>
            <person name="Borodovsky M."/>
            <person name="Bowler C."/>
            <person name="Brownlee C."/>
            <person name="Cock J.M."/>
            <person name="Elias M."/>
            <person name="Gladyshev V.N."/>
            <person name="Groth M."/>
            <person name="Guda C."/>
            <person name="Hadaegh A."/>
            <person name="Iglesias-Rodriguez M.D."/>
            <person name="Jenkins J."/>
            <person name="Jones B.M."/>
            <person name="Lawson T."/>
            <person name="Leese F."/>
            <person name="Lindquist E."/>
            <person name="Lobanov A."/>
            <person name="Lomsadze A."/>
            <person name="Malik S.B."/>
            <person name="Marsh M.E."/>
            <person name="Mackinder L."/>
            <person name="Mock T."/>
            <person name="Mueller-Roeber B."/>
            <person name="Pagarete A."/>
            <person name="Parker M."/>
            <person name="Probert I."/>
            <person name="Quesneville H."/>
            <person name="Raines C."/>
            <person name="Rensing S.A."/>
            <person name="Riano-Pachon D.M."/>
            <person name="Richier S."/>
            <person name="Rokitta S."/>
            <person name="Shiraiwa Y."/>
            <person name="Soanes D.M."/>
            <person name="van der Giezen M."/>
            <person name="Wahlund T.M."/>
            <person name="Williams B."/>
            <person name="Wilson W."/>
            <person name="Wolfe G."/>
            <person name="Wurch L.L."/>
        </authorList>
    </citation>
    <scope>NUCLEOTIDE SEQUENCE</scope>
</reference>
<dbReference type="AlphaFoldDB" id="A0A0D3KKB4"/>
<dbReference type="KEGG" id="ehx:EMIHUDRAFT_467261"/>